<evidence type="ECO:0000313" key="1">
    <source>
        <dbReference type="EMBL" id="ESU81630.1"/>
    </source>
</evidence>
<dbReference type="Proteomes" id="UP000017944">
    <property type="component" value="Unassembled WGS sequence"/>
</dbReference>
<dbReference type="EMBL" id="AXUT01000045">
    <property type="protein sequence ID" value="ESU81630.1"/>
    <property type="molecule type" value="Genomic_DNA"/>
</dbReference>
<evidence type="ECO:0000313" key="2">
    <source>
        <dbReference type="Proteomes" id="UP000017944"/>
    </source>
</evidence>
<accession>A0A090NM22</accession>
<reference evidence="1 2" key="1">
    <citation type="submission" date="2013-10" db="EMBL/GenBank/DDBJ databases">
        <title>Draft genomes and the virulence plasmids of Sd1617 vaccine constructs: WRSd3 and WRSd5.</title>
        <authorList>
            <person name="Aksomboon Vongsawan A."/>
            <person name="Venkatesan M.M."/>
            <person name="Vaisvil B."/>
            <person name="Emel G."/>
            <person name="Kepatral V."/>
            <person name="Sethabutr O."/>
            <person name="Serichantalergs O."/>
            <person name="Mason C."/>
        </authorList>
    </citation>
    <scope>NUCLEOTIDE SEQUENCE [LARGE SCALE GENOMIC DNA]</scope>
    <source>
        <strain evidence="1 2">WRSd3</strain>
    </source>
</reference>
<comment type="caution">
    <text evidence="1">The sequence shown here is derived from an EMBL/GenBank/DDBJ whole genome shotgun (WGS) entry which is preliminary data.</text>
</comment>
<sequence length="51" mass="5606">MLFFIILSQFGWGDALLLSFLLNFKNSYASSVSIRGSLDIENHGSLAAANR</sequence>
<feature type="non-terminal residue" evidence="1">
    <location>
        <position position="51"/>
    </location>
</feature>
<organism evidence="1 2">
    <name type="scientific">Shigella dysenteriae WRSd3</name>
    <dbReference type="NCBI Taxonomy" id="1401327"/>
    <lineage>
        <taxon>Bacteria</taxon>
        <taxon>Pseudomonadati</taxon>
        <taxon>Pseudomonadota</taxon>
        <taxon>Gammaproteobacteria</taxon>
        <taxon>Enterobacterales</taxon>
        <taxon>Enterobacteriaceae</taxon>
        <taxon>Shigella</taxon>
    </lineage>
</organism>
<gene>
    <name evidence="1" type="ORF">WRSd3_00624</name>
</gene>
<name>A0A090NM22_SHIDY</name>
<dbReference type="AlphaFoldDB" id="A0A090NM22"/>
<protein>
    <submittedName>
        <fullName evidence="1">Uncharacterized protein</fullName>
    </submittedName>
</protein>
<proteinExistence type="predicted"/>